<name>A0A0W8F469_9ZZZZ</name>
<evidence type="ECO:0000256" key="1">
    <source>
        <dbReference type="SAM" id="Phobius"/>
    </source>
</evidence>
<protein>
    <submittedName>
        <fullName evidence="2">Uncharacterized protein</fullName>
    </submittedName>
</protein>
<keyword evidence="1" id="KW-0472">Membrane</keyword>
<feature type="transmembrane region" description="Helical" evidence="1">
    <location>
        <begin position="21"/>
        <end position="39"/>
    </location>
</feature>
<gene>
    <name evidence="2" type="ORF">ASZ90_015155</name>
</gene>
<dbReference type="EMBL" id="LNQE01001578">
    <property type="protein sequence ID" value="KUG15187.1"/>
    <property type="molecule type" value="Genomic_DNA"/>
</dbReference>
<accession>A0A0W8F469</accession>
<sequence length="41" mass="4635">MQPWKTAGMLISREILQVSPCARAGAINVFFIMAGIFMYDR</sequence>
<evidence type="ECO:0000313" key="2">
    <source>
        <dbReference type="EMBL" id="KUG15187.1"/>
    </source>
</evidence>
<reference evidence="2" key="1">
    <citation type="journal article" date="2015" name="Proc. Natl. Acad. Sci. U.S.A.">
        <title>Networks of energetic and metabolic interactions define dynamics in microbial communities.</title>
        <authorList>
            <person name="Embree M."/>
            <person name="Liu J.K."/>
            <person name="Al-Bassam M.M."/>
            <person name="Zengler K."/>
        </authorList>
    </citation>
    <scope>NUCLEOTIDE SEQUENCE</scope>
</reference>
<keyword evidence="1" id="KW-1133">Transmembrane helix</keyword>
<proteinExistence type="predicted"/>
<keyword evidence="1" id="KW-0812">Transmembrane</keyword>
<dbReference type="AlphaFoldDB" id="A0A0W8F469"/>
<organism evidence="2">
    <name type="scientific">hydrocarbon metagenome</name>
    <dbReference type="NCBI Taxonomy" id="938273"/>
    <lineage>
        <taxon>unclassified sequences</taxon>
        <taxon>metagenomes</taxon>
        <taxon>ecological metagenomes</taxon>
    </lineage>
</organism>
<comment type="caution">
    <text evidence="2">The sequence shown here is derived from an EMBL/GenBank/DDBJ whole genome shotgun (WGS) entry which is preliminary data.</text>
</comment>